<dbReference type="EMBL" id="CM051399">
    <property type="protein sequence ID" value="KAJ4716108.1"/>
    <property type="molecule type" value="Genomic_DNA"/>
</dbReference>
<accession>A0ACC1XYT1</accession>
<proteinExistence type="predicted"/>
<gene>
    <name evidence="1" type="ORF">OWV82_011172</name>
</gene>
<keyword evidence="2" id="KW-1185">Reference proteome</keyword>
<dbReference type="Proteomes" id="UP001164539">
    <property type="component" value="Chromosome 6"/>
</dbReference>
<reference evidence="1 2" key="1">
    <citation type="journal article" date="2023" name="Science">
        <title>Complex scaffold remodeling in plant triterpene biosynthesis.</title>
        <authorList>
            <person name="De La Pena R."/>
            <person name="Hodgson H."/>
            <person name="Liu J.C."/>
            <person name="Stephenson M.J."/>
            <person name="Martin A.C."/>
            <person name="Owen C."/>
            <person name="Harkess A."/>
            <person name="Leebens-Mack J."/>
            <person name="Jimenez L.E."/>
            <person name="Osbourn A."/>
            <person name="Sattely E.S."/>
        </authorList>
    </citation>
    <scope>NUCLEOTIDE SEQUENCE [LARGE SCALE GENOMIC DNA]</scope>
    <source>
        <strain evidence="2">cv. JPN11</strain>
        <tissue evidence="1">Leaf</tissue>
    </source>
</reference>
<evidence type="ECO:0000313" key="2">
    <source>
        <dbReference type="Proteomes" id="UP001164539"/>
    </source>
</evidence>
<protein>
    <submittedName>
        <fullName evidence="1">Phytosulfokines 3</fullName>
    </submittedName>
</protein>
<organism evidence="1 2">
    <name type="scientific">Melia azedarach</name>
    <name type="common">Chinaberry tree</name>
    <dbReference type="NCBI Taxonomy" id="155640"/>
    <lineage>
        <taxon>Eukaryota</taxon>
        <taxon>Viridiplantae</taxon>
        <taxon>Streptophyta</taxon>
        <taxon>Embryophyta</taxon>
        <taxon>Tracheophyta</taxon>
        <taxon>Spermatophyta</taxon>
        <taxon>Magnoliopsida</taxon>
        <taxon>eudicotyledons</taxon>
        <taxon>Gunneridae</taxon>
        <taxon>Pentapetalae</taxon>
        <taxon>rosids</taxon>
        <taxon>malvids</taxon>
        <taxon>Sapindales</taxon>
        <taxon>Meliaceae</taxon>
        <taxon>Melia</taxon>
    </lineage>
</organism>
<comment type="caution">
    <text evidence="1">The sequence shown here is derived from an EMBL/GenBank/DDBJ whole genome shotgun (WGS) entry which is preliminary data.</text>
</comment>
<evidence type="ECO:0000313" key="1">
    <source>
        <dbReference type="EMBL" id="KAJ4716108.1"/>
    </source>
</evidence>
<name>A0ACC1XYT1_MELAZ</name>
<sequence length="87" mass="9650">MTMSYKLTTLCFILALILFTSSAARPEPAFSDASPVKHQRGDHVEEAAEKADQTVEESCDGVGEEECLMRRTLAAHVDYIYTQKAKP</sequence>